<dbReference type="GO" id="GO:0016226">
    <property type="term" value="P:iron-sulfur cluster assembly"/>
    <property type="evidence" value="ECO:0007669"/>
    <property type="project" value="InterPro"/>
</dbReference>
<dbReference type="OrthoDB" id="7857113at2"/>
<reference evidence="2 3" key="1">
    <citation type="journal article" date="2006" name="Appl. Environ. Microbiol.">
        <title>Genome sequence of the chemolithoautotrophic nitrite-oxidizing bacterium Nitrobacter winogradskyi Nb-255.</title>
        <authorList>
            <person name="Starkenburg S.R."/>
            <person name="Chain P.S."/>
            <person name="Sayavedra-Soto L.A."/>
            <person name="Hauser L."/>
            <person name="Land M.L."/>
            <person name="Larimer F.W."/>
            <person name="Malfatti S.A."/>
            <person name="Klotz M.G."/>
            <person name="Bottomley P.J."/>
            <person name="Arp D.J."/>
            <person name="Hickey W.J."/>
        </authorList>
    </citation>
    <scope>NUCLEOTIDE SEQUENCE [LARGE SCALE GENOMIC DNA]</scope>
    <source>
        <strain evidence="3">ATCC 25391 / DSM 10237 / CIP 104748 / NCIMB 11846 / Nb-255</strain>
    </source>
</reference>
<keyword evidence="3" id="KW-1185">Reference proteome</keyword>
<dbReference type="Pfam" id="PF01592">
    <property type="entry name" value="NifU_N"/>
    <property type="match status" value="1"/>
</dbReference>
<evidence type="ECO:0000259" key="1">
    <source>
        <dbReference type="Pfam" id="PF01592"/>
    </source>
</evidence>
<dbReference type="KEGG" id="nwi:Nwi_1328"/>
<sequence length="151" mass="16167">MLNDVYNTRIIELAGNIPRLGRLPAPDASATAHSKLCGSTVKIDIKMDGSVVTDFAHDVKACALGQASSSIMARHVVGSTASELRELREIVRRMLKENGSPPKGKWAEIALLEPVRDYKARHASTLLTFDAVVDAIGQIEAKSAALTTAQS</sequence>
<dbReference type="EMBL" id="CP000115">
    <property type="protein sequence ID" value="ABA04589.1"/>
    <property type="molecule type" value="Genomic_DNA"/>
</dbReference>
<dbReference type="eggNOG" id="COG0822">
    <property type="taxonomic scope" value="Bacteria"/>
</dbReference>
<dbReference type="GO" id="GO:0005506">
    <property type="term" value="F:iron ion binding"/>
    <property type="evidence" value="ECO:0007669"/>
    <property type="project" value="InterPro"/>
</dbReference>
<dbReference type="SUPFAM" id="SSF82649">
    <property type="entry name" value="SufE/NifU"/>
    <property type="match status" value="1"/>
</dbReference>
<organism evidence="2 3">
    <name type="scientific">Nitrobacter winogradskyi (strain ATCC 25391 / DSM 10237 / CIP 104748 / NCIMB 11846 / Nb-255)</name>
    <dbReference type="NCBI Taxonomy" id="323098"/>
    <lineage>
        <taxon>Bacteria</taxon>
        <taxon>Pseudomonadati</taxon>
        <taxon>Pseudomonadota</taxon>
        <taxon>Alphaproteobacteria</taxon>
        <taxon>Hyphomicrobiales</taxon>
        <taxon>Nitrobacteraceae</taxon>
        <taxon>Nitrobacter</taxon>
    </lineage>
</organism>
<evidence type="ECO:0000313" key="2">
    <source>
        <dbReference type="EMBL" id="ABA04589.1"/>
    </source>
</evidence>
<dbReference type="Proteomes" id="UP000002531">
    <property type="component" value="Chromosome"/>
</dbReference>
<evidence type="ECO:0000313" key="3">
    <source>
        <dbReference type="Proteomes" id="UP000002531"/>
    </source>
</evidence>
<dbReference type="CDD" id="cd06664">
    <property type="entry name" value="IscU_like"/>
    <property type="match status" value="1"/>
</dbReference>
<accession>Q3ST02</accession>
<protein>
    <submittedName>
        <fullName evidence="2">Nitrogen-fixing NifU-like protein</fullName>
    </submittedName>
</protein>
<dbReference type="AlphaFoldDB" id="Q3ST02"/>
<proteinExistence type="predicted"/>
<dbReference type="STRING" id="323098.Nwi_1328"/>
<dbReference type="HOGENOM" id="CLU_079283_3_0_5"/>
<dbReference type="PANTHER" id="PTHR10093">
    <property type="entry name" value="IRON-SULFUR CLUSTER ASSEMBLY ENZYME NIFU HOMOLOG"/>
    <property type="match status" value="1"/>
</dbReference>
<dbReference type="InterPro" id="IPR002871">
    <property type="entry name" value="NIF_FeS_clus_asmbl_NifU_N"/>
</dbReference>
<dbReference type="Gene3D" id="3.90.1010.10">
    <property type="match status" value="1"/>
</dbReference>
<feature type="domain" description="NIF system FeS cluster assembly NifU N-terminal" evidence="1">
    <location>
        <begin position="6"/>
        <end position="123"/>
    </location>
</feature>
<name>Q3ST02_NITWN</name>
<gene>
    <name evidence="2" type="ordered locus">Nwi_1328</name>
</gene>
<dbReference type="RefSeq" id="WP_011314607.1">
    <property type="nucleotide sequence ID" value="NC_007406.1"/>
</dbReference>
<dbReference type="GO" id="GO:0051536">
    <property type="term" value="F:iron-sulfur cluster binding"/>
    <property type="evidence" value="ECO:0007669"/>
    <property type="project" value="InterPro"/>
</dbReference>